<name>A0ABN9T774_9DINO</name>
<organism evidence="8 9">
    <name type="scientific">Prorocentrum cordatum</name>
    <dbReference type="NCBI Taxonomy" id="2364126"/>
    <lineage>
        <taxon>Eukaryota</taxon>
        <taxon>Sar</taxon>
        <taxon>Alveolata</taxon>
        <taxon>Dinophyceae</taxon>
        <taxon>Prorocentrales</taxon>
        <taxon>Prorocentraceae</taxon>
        <taxon>Prorocentrum</taxon>
    </lineage>
</organism>
<feature type="transmembrane region" description="Helical" evidence="6">
    <location>
        <begin position="160"/>
        <end position="185"/>
    </location>
</feature>
<evidence type="ECO:0000313" key="8">
    <source>
        <dbReference type="EMBL" id="CAK0840865.1"/>
    </source>
</evidence>
<keyword evidence="4 6" id="KW-0472">Membrane</keyword>
<dbReference type="PANTHER" id="PTHR10783:SF103">
    <property type="entry name" value="SOLUTE CARRIER FAMILY 53 MEMBER 1"/>
    <property type="match status" value="1"/>
</dbReference>
<evidence type="ECO:0000313" key="9">
    <source>
        <dbReference type="Proteomes" id="UP001189429"/>
    </source>
</evidence>
<reference evidence="8" key="1">
    <citation type="submission" date="2023-10" db="EMBL/GenBank/DDBJ databases">
        <authorList>
            <person name="Chen Y."/>
            <person name="Shah S."/>
            <person name="Dougan E. K."/>
            <person name="Thang M."/>
            <person name="Chan C."/>
        </authorList>
    </citation>
    <scope>NUCLEOTIDE SEQUENCE [LARGE SCALE GENOMIC DNA]</scope>
</reference>
<gene>
    <name evidence="8" type="ORF">PCOR1329_LOCUS36205</name>
</gene>
<feature type="domain" description="EXS" evidence="7">
    <location>
        <begin position="369"/>
        <end position="603"/>
    </location>
</feature>
<comment type="caution">
    <text evidence="8">The sequence shown here is derived from an EMBL/GenBank/DDBJ whole genome shotgun (WGS) entry which is preliminary data.</text>
</comment>
<dbReference type="Pfam" id="PF03124">
    <property type="entry name" value="EXS"/>
    <property type="match status" value="1"/>
</dbReference>
<evidence type="ECO:0000256" key="3">
    <source>
        <dbReference type="ARBA" id="ARBA00022989"/>
    </source>
</evidence>
<feature type="transmembrane region" description="Helical" evidence="6">
    <location>
        <begin position="285"/>
        <end position="307"/>
    </location>
</feature>
<dbReference type="Proteomes" id="UP001189429">
    <property type="component" value="Unassembled WGS sequence"/>
</dbReference>
<evidence type="ECO:0000256" key="1">
    <source>
        <dbReference type="ARBA" id="ARBA00004141"/>
    </source>
</evidence>
<feature type="transmembrane region" description="Helical" evidence="6">
    <location>
        <begin position="205"/>
        <end position="225"/>
    </location>
</feature>
<feature type="region of interest" description="Disordered" evidence="5">
    <location>
        <begin position="54"/>
        <end position="74"/>
    </location>
</feature>
<evidence type="ECO:0000256" key="4">
    <source>
        <dbReference type="ARBA" id="ARBA00023136"/>
    </source>
</evidence>
<evidence type="ECO:0000256" key="6">
    <source>
        <dbReference type="SAM" id="Phobius"/>
    </source>
</evidence>
<feature type="transmembrane region" description="Helical" evidence="6">
    <location>
        <begin position="515"/>
        <end position="535"/>
    </location>
</feature>
<dbReference type="PANTHER" id="PTHR10783">
    <property type="entry name" value="XENOTROPIC AND POLYTROPIC RETROVIRUS RECEPTOR 1-RELATED"/>
    <property type="match status" value="1"/>
</dbReference>
<evidence type="ECO:0000256" key="5">
    <source>
        <dbReference type="SAM" id="MobiDB-lite"/>
    </source>
</evidence>
<keyword evidence="2 6" id="KW-0812">Transmembrane</keyword>
<sequence length="690" mass="77163">MCELNLQGFQKLIKKRKKALKREKRSGRSRGSTASSLVDPLLPEARYLSPLLARDIPPVPEDSTGGPTGAQPNLGHASEAYRLQVSSDEEGQAAWGVPQGAGLVDISYVRQQPFWAVHCSEAQGLARRIEEAFATHVTGGEVGRAQMKLRVFQREAMSQAALMEVGVCSGVAATLTFTIGILLGYPSENQCPACVDVLHGMVPVFRLTFVPILWLICWSCLCYLWRLHDINYLYILEIDAHTELGVWRALKLGTKLLAFWLLAVFLFLYGTQTGVPPLLGIDSRYYPLGFTILCVVMAVSPRGMFYFKTRKWLAVSLLRVVQAPTREVKLRENLVADVLTSMVKEAVDMYYTWMLFSTGDFQHDKLRHFPDQFSRIGPMLIIIAPYWCRLFQCLRRYWDSCVASRVSGSPGGCWPSIGLLGMGDCLHLINAGKYFSSICAISLSALGGFRHIVGPYVIWSSFRKIWLALLVISAVYAYAWDIIQDMGLVKLRRSQKTGRLQLCRRKTGAFSSRGLLLWLALSNFVGRMAWAVTIVPRGRFSMEAVGIPGCFMDSLVTLAEVLRRAQWTLLRVEHEHAENPNNYRSIVEVPSAILQREDGEEETHTGGEASAAISIVVVLAMFLVLSVLLYYRRIRACGCQATAGRLAPRYGTGIELAPAPRPRRRAVRMQRKREEGDQVRDAAPVGHRSR</sequence>
<feature type="transmembrane region" description="Helical" evidence="6">
    <location>
        <begin position="434"/>
        <end position="453"/>
    </location>
</feature>
<feature type="transmembrane region" description="Helical" evidence="6">
    <location>
        <begin position="257"/>
        <end position="279"/>
    </location>
</feature>
<proteinExistence type="predicted"/>
<feature type="transmembrane region" description="Helical" evidence="6">
    <location>
        <begin position="611"/>
        <end position="631"/>
    </location>
</feature>
<accession>A0ABN9T774</accession>
<feature type="region of interest" description="Disordered" evidence="5">
    <location>
        <begin position="660"/>
        <end position="690"/>
    </location>
</feature>
<protein>
    <recommendedName>
        <fullName evidence="7">EXS domain-containing protein</fullName>
    </recommendedName>
</protein>
<feature type="transmembrane region" description="Helical" evidence="6">
    <location>
        <begin position="465"/>
        <end position="483"/>
    </location>
</feature>
<evidence type="ECO:0000259" key="7">
    <source>
        <dbReference type="PROSITE" id="PS51380"/>
    </source>
</evidence>
<dbReference type="PROSITE" id="PS51380">
    <property type="entry name" value="EXS"/>
    <property type="match status" value="1"/>
</dbReference>
<comment type="subcellular location">
    <subcellularLocation>
        <location evidence="1">Membrane</location>
        <topology evidence="1">Multi-pass membrane protein</topology>
    </subcellularLocation>
</comment>
<keyword evidence="9" id="KW-1185">Reference proteome</keyword>
<evidence type="ECO:0000256" key="2">
    <source>
        <dbReference type="ARBA" id="ARBA00022692"/>
    </source>
</evidence>
<dbReference type="InterPro" id="IPR004342">
    <property type="entry name" value="EXS_C"/>
</dbReference>
<feature type="compositionally biased region" description="Basic residues" evidence="5">
    <location>
        <begin position="661"/>
        <end position="671"/>
    </location>
</feature>
<keyword evidence="3 6" id="KW-1133">Transmembrane helix</keyword>
<dbReference type="EMBL" id="CAUYUJ010014406">
    <property type="protein sequence ID" value="CAK0840865.1"/>
    <property type="molecule type" value="Genomic_DNA"/>
</dbReference>